<keyword evidence="3" id="KW-1185">Reference proteome</keyword>
<gene>
    <name evidence="2" type="ORF">Pfra01_000245500</name>
</gene>
<evidence type="ECO:0000313" key="2">
    <source>
        <dbReference type="EMBL" id="GMF20465.1"/>
    </source>
</evidence>
<dbReference type="OrthoDB" id="97306at2759"/>
<dbReference type="AlphaFoldDB" id="A0A9W6TVJ5"/>
<evidence type="ECO:0000256" key="1">
    <source>
        <dbReference type="SAM" id="MobiDB-lite"/>
    </source>
</evidence>
<dbReference type="EMBL" id="BSXT01000197">
    <property type="protein sequence ID" value="GMF20465.1"/>
    <property type="molecule type" value="Genomic_DNA"/>
</dbReference>
<reference evidence="2" key="1">
    <citation type="submission" date="2023-04" db="EMBL/GenBank/DDBJ databases">
        <title>Phytophthora fragariaefolia NBRC 109709.</title>
        <authorList>
            <person name="Ichikawa N."/>
            <person name="Sato H."/>
            <person name="Tonouchi N."/>
        </authorList>
    </citation>
    <scope>NUCLEOTIDE SEQUENCE</scope>
    <source>
        <strain evidence="2">NBRC 109709</strain>
    </source>
</reference>
<name>A0A9W6TVJ5_9STRA</name>
<protein>
    <submittedName>
        <fullName evidence="2">Unnamed protein product</fullName>
    </submittedName>
</protein>
<accession>A0A9W6TVJ5</accession>
<evidence type="ECO:0000313" key="3">
    <source>
        <dbReference type="Proteomes" id="UP001165121"/>
    </source>
</evidence>
<proteinExistence type="predicted"/>
<feature type="region of interest" description="Disordered" evidence="1">
    <location>
        <begin position="46"/>
        <end position="71"/>
    </location>
</feature>
<organism evidence="2 3">
    <name type="scientific">Phytophthora fragariaefolia</name>
    <dbReference type="NCBI Taxonomy" id="1490495"/>
    <lineage>
        <taxon>Eukaryota</taxon>
        <taxon>Sar</taxon>
        <taxon>Stramenopiles</taxon>
        <taxon>Oomycota</taxon>
        <taxon>Peronosporomycetes</taxon>
        <taxon>Peronosporales</taxon>
        <taxon>Peronosporaceae</taxon>
        <taxon>Phytophthora</taxon>
    </lineage>
</organism>
<comment type="caution">
    <text evidence="2">The sequence shown here is derived from an EMBL/GenBank/DDBJ whole genome shotgun (WGS) entry which is preliminary data.</text>
</comment>
<dbReference type="Proteomes" id="UP001165121">
    <property type="component" value="Unassembled WGS sequence"/>
</dbReference>
<sequence length="118" mass="13084">MSTSSALNEALHLSSPSEDIGYLSSLGGDEWDPEVLLGAVTDDIELGPFGAGEGPSKKKKRLNNDPNKARNQRRFMLIQLREEAEKLQAKLQQLQGLRSHNKRVGGHREDVTWTSVCQ</sequence>